<accession>A0A926RZ43</accession>
<dbReference type="Pfam" id="PF00583">
    <property type="entry name" value="Acetyltransf_1"/>
    <property type="match status" value="1"/>
</dbReference>
<evidence type="ECO:0000313" key="4">
    <source>
        <dbReference type="EMBL" id="MBD1382726.1"/>
    </source>
</evidence>
<dbReference type="PANTHER" id="PTHR43877">
    <property type="entry name" value="AMINOALKYLPHOSPHONATE N-ACETYLTRANSFERASE-RELATED-RELATED"/>
    <property type="match status" value="1"/>
</dbReference>
<evidence type="ECO:0000313" key="5">
    <source>
        <dbReference type="Proteomes" id="UP000626844"/>
    </source>
</evidence>
<dbReference type="Proteomes" id="UP000626844">
    <property type="component" value="Unassembled WGS sequence"/>
</dbReference>
<dbReference type="EMBL" id="JACXAI010000036">
    <property type="protein sequence ID" value="MBD1382726.1"/>
    <property type="molecule type" value="Genomic_DNA"/>
</dbReference>
<dbReference type="AlphaFoldDB" id="A0A926RZ43"/>
<sequence>MTNELQITEVSLINETLLEELSDLLIEVVESGASIGFLSPLSKEAAREYWKDLLGQGVILWVARLNQKVCGTIQLHLVLRANGLHRAEVVRLMVHPEQRRNGIARNLMSTLEQKAKQEGTTLLFLDTRAGDPSNILYKSQGYIEAGSIPRYAKSSNGELDATVFYYKEI</sequence>
<dbReference type="Gene3D" id="3.40.630.30">
    <property type="match status" value="1"/>
</dbReference>
<keyword evidence="5" id="KW-1185">Reference proteome</keyword>
<dbReference type="InterPro" id="IPR050832">
    <property type="entry name" value="Bact_Acetyltransf"/>
</dbReference>
<name>A0A926RZ43_9BACI</name>
<comment type="caution">
    <text evidence="4">The sequence shown here is derived from an EMBL/GenBank/DDBJ whole genome shotgun (WGS) entry which is preliminary data.</text>
</comment>
<dbReference type="RefSeq" id="WP_191161347.1">
    <property type="nucleotide sequence ID" value="NZ_JACXAI010000036.1"/>
</dbReference>
<dbReference type="PROSITE" id="PS51186">
    <property type="entry name" value="GNAT"/>
    <property type="match status" value="1"/>
</dbReference>
<dbReference type="CDD" id="cd04301">
    <property type="entry name" value="NAT_SF"/>
    <property type="match status" value="1"/>
</dbReference>
<evidence type="ECO:0000259" key="3">
    <source>
        <dbReference type="PROSITE" id="PS51186"/>
    </source>
</evidence>
<dbReference type="SUPFAM" id="SSF55729">
    <property type="entry name" value="Acyl-CoA N-acyltransferases (Nat)"/>
    <property type="match status" value="1"/>
</dbReference>
<dbReference type="InterPro" id="IPR016181">
    <property type="entry name" value="Acyl_CoA_acyltransferase"/>
</dbReference>
<dbReference type="InterPro" id="IPR000182">
    <property type="entry name" value="GNAT_dom"/>
</dbReference>
<evidence type="ECO:0000256" key="2">
    <source>
        <dbReference type="ARBA" id="ARBA00023315"/>
    </source>
</evidence>
<dbReference type="GO" id="GO:0016747">
    <property type="term" value="F:acyltransferase activity, transferring groups other than amino-acyl groups"/>
    <property type="evidence" value="ECO:0007669"/>
    <property type="project" value="InterPro"/>
</dbReference>
<evidence type="ECO:0000256" key="1">
    <source>
        <dbReference type="ARBA" id="ARBA00022679"/>
    </source>
</evidence>
<gene>
    <name evidence="4" type="ORF">IC621_21215</name>
</gene>
<proteinExistence type="predicted"/>
<feature type="domain" description="N-acetyltransferase" evidence="3">
    <location>
        <begin position="8"/>
        <end position="169"/>
    </location>
</feature>
<keyword evidence="2" id="KW-0012">Acyltransferase</keyword>
<keyword evidence="1" id="KW-0808">Transferase</keyword>
<protein>
    <submittedName>
        <fullName evidence="4">GNAT family N-acetyltransferase</fullName>
    </submittedName>
</protein>
<reference evidence="4" key="1">
    <citation type="submission" date="2020-09" db="EMBL/GenBank/DDBJ databases">
        <title>A novel bacterium of genus Bacillus, isolated from South China Sea.</title>
        <authorList>
            <person name="Huang H."/>
            <person name="Mo K."/>
            <person name="Hu Y."/>
        </authorList>
    </citation>
    <scope>NUCLEOTIDE SEQUENCE</scope>
    <source>
        <strain evidence="4">IB182487</strain>
    </source>
</reference>
<organism evidence="4 5">
    <name type="scientific">Metabacillus arenae</name>
    <dbReference type="NCBI Taxonomy" id="2771434"/>
    <lineage>
        <taxon>Bacteria</taxon>
        <taxon>Bacillati</taxon>
        <taxon>Bacillota</taxon>
        <taxon>Bacilli</taxon>
        <taxon>Bacillales</taxon>
        <taxon>Bacillaceae</taxon>
        <taxon>Metabacillus</taxon>
    </lineage>
</organism>